<dbReference type="Proteomes" id="UP000000305">
    <property type="component" value="Unassembled WGS sequence"/>
</dbReference>
<dbReference type="OrthoDB" id="4310724at2759"/>
<proteinExistence type="inferred from homology"/>
<evidence type="ECO:0000256" key="8">
    <source>
        <dbReference type="SAM" id="MobiDB-lite"/>
    </source>
</evidence>
<evidence type="ECO:0000256" key="2">
    <source>
        <dbReference type="ARBA" id="ARBA00022801"/>
    </source>
</evidence>
<keyword evidence="1 7" id="KW-0547">Nucleotide-binding</keyword>
<feature type="compositionally biased region" description="Low complexity" evidence="8">
    <location>
        <begin position="582"/>
        <end position="592"/>
    </location>
</feature>
<evidence type="ECO:0000259" key="9">
    <source>
        <dbReference type="PROSITE" id="PS51192"/>
    </source>
</evidence>
<dbReference type="eggNOG" id="KOG0347">
    <property type="taxonomic scope" value="Eukaryota"/>
</dbReference>
<evidence type="ECO:0000256" key="4">
    <source>
        <dbReference type="ARBA" id="ARBA00022840"/>
    </source>
</evidence>
<dbReference type="KEGG" id="dpx:DAPPUDRAFT_300875"/>
<feature type="domain" description="Helicase ATP-binding" evidence="9">
    <location>
        <begin position="71"/>
        <end position="336"/>
    </location>
</feature>
<feature type="region of interest" description="Disordered" evidence="8">
    <location>
        <begin position="114"/>
        <end position="166"/>
    </location>
</feature>
<dbReference type="FunCoup" id="E9HF15">
    <property type="interactions" value="2171"/>
</dbReference>
<dbReference type="HOGENOM" id="CLU_003041_13_1_1"/>
<evidence type="ECO:0000256" key="6">
    <source>
        <dbReference type="PROSITE-ProRule" id="PRU00552"/>
    </source>
</evidence>
<dbReference type="PANTHER" id="PTHR24031">
    <property type="entry name" value="RNA HELICASE"/>
    <property type="match status" value="1"/>
</dbReference>
<reference evidence="12 13" key="1">
    <citation type="journal article" date="2011" name="Science">
        <title>The ecoresponsive genome of Daphnia pulex.</title>
        <authorList>
            <person name="Colbourne J.K."/>
            <person name="Pfrender M.E."/>
            <person name="Gilbert D."/>
            <person name="Thomas W.K."/>
            <person name="Tucker A."/>
            <person name="Oakley T.H."/>
            <person name="Tokishita S."/>
            <person name="Aerts A."/>
            <person name="Arnold G.J."/>
            <person name="Basu M.K."/>
            <person name="Bauer D.J."/>
            <person name="Caceres C.E."/>
            <person name="Carmel L."/>
            <person name="Casola C."/>
            <person name="Choi J.H."/>
            <person name="Detter J.C."/>
            <person name="Dong Q."/>
            <person name="Dusheyko S."/>
            <person name="Eads B.D."/>
            <person name="Frohlich T."/>
            <person name="Geiler-Samerotte K.A."/>
            <person name="Gerlach D."/>
            <person name="Hatcher P."/>
            <person name="Jogdeo S."/>
            <person name="Krijgsveld J."/>
            <person name="Kriventseva E.V."/>
            <person name="Kultz D."/>
            <person name="Laforsch C."/>
            <person name="Lindquist E."/>
            <person name="Lopez J."/>
            <person name="Manak J.R."/>
            <person name="Muller J."/>
            <person name="Pangilinan J."/>
            <person name="Patwardhan R.P."/>
            <person name="Pitluck S."/>
            <person name="Pritham E.J."/>
            <person name="Rechtsteiner A."/>
            <person name="Rho M."/>
            <person name="Rogozin I.B."/>
            <person name="Sakarya O."/>
            <person name="Salamov A."/>
            <person name="Schaack S."/>
            <person name="Shapiro H."/>
            <person name="Shiga Y."/>
            <person name="Skalitzky C."/>
            <person name="Smith Z."/>
            <person name="Souvorov A."/>
            <person name="Sung W."/>
            <person name="Tang Z."/>
            <person name="Tsuchiya D."/>
            <person name="Tu H."/>
            <person name="Vos H."/>
            <person name="Wang M."/>
            <person name="Wolf Y.I."/>
            <person name="Yamagata H."/>
            <person name="Yamada T."/>
            <person name="Ye Y."/>
            <person name="Shaw J.R."/>
            <person name="Andrews J."/>
            <person name="Crease T.J."/>
            <person name="Tang H."/>
            <person name="Lucas S.M."/>
            <person name="Robertson H.M."/>
            <person name="Bork P."/>
            <person name="Koonin E.V."/>
            <person name="Zdobnov E.M."/>
            <person name="Grigoriev I.V."/>
            <person name="Lynch M."/>
            <person name="Boore J.L."/>
        </authorList>
    </citation>
    <scope>NUCLEOTIDE SEQUENCE [LARGE SCALE GENOMIC DNA]</scope>
</reference>
<dbReference type="PhylomeDB" id="E9HF15"/>
<feature type="domain" description="DEAD-box RNA helicase Q" evidence="11">
    <location>
        <begin position="39"/>
        <end position="67"/>
    </location>
</feature>
<gene>
    <name evidence="12" type="ORF">DAPPUDRAFT_300875</name>
</gene>
<dbReference type="Pfam" id="PF00270">
    <property type="entry name" value="DEAD"/>
    <property type="match status" value="1"/>
</dbReference>
<dbReference type="InterPro" id="IPR011545">
    <property type="entry name" value="DEAD/DEAH_box_helicase_dom"/>
</dbReference>
<dbReference type="SMART" id="SM00487">
    <property type="entry name" value="DEXDc"/>
    <property type="match status" value="1"/>
</dbReference>
<dbReference type="OMA" id="QMIQKAR"/>
<dbReference type="Gene3D" id="3.40.50.300">
    <property type="entry name" value="P-loop containing nucleotide triphosphate hydrolases"/>
    <property type="match status" value="2"/>
</dbReference>
<dbReference type="InterPro" id="IPR014001">
    <property type="entry name" value="Helicase_ATP-bd"/>
</dbReference>
<dbReference type="CDD" id="cd17946">
    <property type="entry name" value="DEADc_DDX24"/>
    <property type="match status" value="1"/>
</dbReference>
<keyword evidence="2 7" id="KW-0378">Hydrolase</keyword>
<name>E9HF15_DAPPU</name>
<dbReference type="InParanoid" id="E9HF15"/>
<keyword evidence="3 7" id="KW-0347">Helicase</keyword>
<comment type="domain">
    <text evidence="7">The Q motif is unique to and characteristic of the DEAD box family of RNA helicases and controls ATP binding and hydrolysis.</text>
</comment>
<dbReference type="InterPro" id="IPR001650">
    <property type="entry name" value="Helicase_C-like"/>
</dbReference>
<dbReference type="GO" id="GO:0005524">
    <property type="term" value="F:ATP binding"/>
    <property type="evidence" value="ECO:0007669"/>
    <property type="project" value="UniProtKB-UniRule"/>
</dbReference>
<comment type="catalytic activity">
    <reaction evidence="7">
        <text>ATP + H2O = ADP + phosphate + H(+)</text>
        <dbReference type="Rhea" id="RHEA:13065"/>
        <dbReference type="ChEBI" id="CHEBI:15377"/>
        <dbReference type="ChEBI" id="CHEBI:15378"/>
        <dbReference type="ChEBI" id="CHEBI:30616"/>
        <dbReference type="ChEBI" id="CHEBI:43474"/>
        <dbReference type="ChEBI" id="CHEBI:456216"/>
        <dbReference type="EC" id="3.6.4.13"/>
    </reaction>
</comment>
<dbReference type="PROSITE" id="PS51195">
    <property type="entry name" value="Q_MOTIF"/>
    <property type="match status" value="1"/>
</dbReference>
<dbReference type="GO" id="GO:0016787">
    <property type="term" value="F:hydrolase activity"/>
    <property type="evidence" value="ECO:0007669"/>
    <property type="project" value="UniProtKB-KW"/>
</dbReference>
<evidence type="ECO:0000256" key="5">
    <source>
        <dbReference type="ARBA" id="ARBA00022884"/>
    </source>
</evidence>
<dbReference type="PROSITE" id="PS51194">
    <property type="entry name" value="HELICASE_CTER"/>
    <property type="match status" value="1"/>
</dbReference>
<dbReference type="SUPFAM" id="SSF52540">
    <property type="entry name" value="P-loop containing nucleoside triphosphate hydrolases"/>
    <property type="match status" value="2"/>
</dbReference>
<evidence type="ECO:0000259" key="10">
    <source>
        <dbReference type="PROSITE" id="PS51194"/>
    </source>
</evidence>
<accession>E9HF15</accession>
<dbReference type="InterPro" id="IPR014014">
    <property type="entry name" value="RNA_helicase_DEAD_Q_motif"/>
</dbReference>
<feature type="region of interest" description="Disordered" evidence="8">
    <location>
        <begin position="1"/>
        <end position="30"/>
    </location>
</feature>
<evidence type="ECO:0000256" key="7">
    <source>
        <dbReference type="RuleBase" id="RU365068"/>
    </source>
</evidence>
<dbReference type="Pfam" id="PF00271">
    <property type="entry name" value="Helicase_C"/>
    <property type="match status" value="1"/>
</dbReference>
<evidence type="ECO:0000313" key="12">
    <source>
        <dbReference type="EMBL" id="EFX69612.1"/>
    </source>
</evidence>
<keyword evidence="4 7" id="KW-0067">ATP-binding</keyword>
<evidence type="ECO:0000313" key="13">
    <source>
        <dbReference type="Proteomes" id="UP000000305"/>
    </source>
</evidence>
<evidence type="ECO:0000256" key="1">
    <source>
        <dbReference type="ARBA" id="ARBA00022741"/>
    </source>
</evidence>
<protein>
    <recommendedName>
        <fullName evidence="7">ATP-dependent RNA helicase</fullName>
        <ecNumber evidence="7">3.6.4.13</ecNumber>
    </recommendedName>
</protein>
<dbReference type="PROSITE" id="PS51192">
    <property type="entry name" value="HELICASE_ATP_BIND_1"/>
    <property type="match status" value="1"/>
</dbReference>
<organism evidence="12 13">
    <name type="scientific">Daphnia pulex</name>
    <name type="common">Water flea</name>
    <dbReference type="NCBI Taxonomy" id="6669"/>
    <lineage>
        <taxon>Eukaryota</taxon>
        <taxon>Metazoa</taxon>
        <taxon>Ecdysozoa</taxon>
        <taxon>Arthropoda</taxon>
        <taxon>Crustacea</taxon>
        <taxon>Branchiopoda</taxon>
        <taxon>Diplostraca</taxon>
        <taxon>Cladocera</taxon>
        <taxon>Anomopoda</taxon>
        <taxon>Daphniidae</taxon>
        <taxon>Daphnia</taxon>
    </lineage>
</organism>
<dbReference type="STRING" id="6669.E9HF15"/>
<feature type="region of interest" description="Disordered" evidence="8">
    <location>
        <begin position="573"/>
        <end position="594"/>
    </location>
</feature>
<feature type="short sequence motif" description="Q motif" evidence="6">
    <location>
        <begin position="39"/>
        <end position="67"/>
    </location>
</feature>
<keyword evidence="5 7" id="KW-0694">RNA-binding</keyword>
<comment type="similarity">
    <text evidence="7">Belongs to the DEAD box helicase family.</text>
</comment>
<feature type="domain" description="Helicase C-terminal" evidence="10">
    <location>
        <begin position="384"/>
        <end position="531"/>
    </location>
</feature>
<evidence type="ECO:0000256" key="3">
    <source>
        <dbReference type="ARBA" id="ARBA00022806"/>
    </source>
</evidence>
<feature type="compositionally biased region" description="Acidic residues" evidence="8">
    <location>
        <begin position="118"/>
        <end position="133"/>
    </location>
</feature>
<dbReference type="SMART" id="SM00490">
    <property type="entry name" value="HELICc"/>
    <property type="match status" value="1"/>
</dbReference>
<dbReference type="CDD" id="cd18787">
    <property type="entry name" value="SF2_C_DEAD"/>
    <property type="match status" value="1"/>
</dbReference>
<dbReference type="InterPro" id="IPR027417">
    <property type="entry name" value="P-loop_NTPase"/>
</dbReference>
<dbReference type="EMBL" id="GL732633">
    <property type="protein sequence ID" value="EFX69612.1"/>
    <property type="molecule type" value="Genomic_DNA"/>
</dbReference>
<dbReference type="EC" id="3.6.4.13" evidence="7"/>
<dbReference type="GO" id="GO:0003724">
    <property type="term" value="F:RNA helicase activity"/>
    <property type="evidence" value="ECO:0007669"/>
    <property type="project" value="UniProtKB-EC"/>
</dbReference>
<sequence>MMKEESKTNQNNDENKNENTEENKEETKDEPFEITPDMIIWKAMYLPDPIVRAVWELGFQTPTAIQLACLPTAMKGRKDIVGAAETGSGKTLAFGIPILNGILKDKEFELKKLKQNEEESEDSDDADDSDGNNDDGHTSNKKQRVEKKAAVAEEDSDDSGGQMEDFGGGIGRVRVFDVVELGNQKTKIIKGQKKLRALIITPTRELAVQIEKHLKAVAKYTDISICLVIGGMAAPKQERILSKGPDIVIGTPGRLWEMIEGGNSHLSQIKDIRYLALDETDRLLEKGHFAEVRTLLEHINKDEEKKRWRQNFVFSATLTLAHDLPNRLGNLKSKKKKEAMKLDKLLSLVGVRPKAKVVDLTTQVRSLKPASLSEMKLYSATVEDKDYYLYYFLRHNPGRTLVFCNSINNVRRLTSVFTLLETNPLPLHAQMHQKQRLKHLERFSSLDNALLIATDVAARGLDIPHVQHVVHFQVPRTSENYVHRSGRTARASREGLSLILIEPEEATTYRKLCSTLKKDKNDLPDYDVDMRIFAAIKQRVNLAKAIESLEHRTKRERSDKSWMKQMAEEADLVISESDQDSDSGSAAQSHSQLLTELKNKRKELTKLLARPFKRLLSNVRN</sequence>
<keyword evidence="13" id="KW-1185">Reference proteome</keyword>
<comment type="function">
    <text evidence="7">RNA helicase.</text>
</comment>
<dbReference type="GO" id="GO:0003723">
    <property type="term" value="F:RNA binding"/>
    <property type="evidence" value="ECO:0007669"/>
    <property type="project" value="UniProtKB-UniRule"/>
</dbReference>
<dbReference type="GO" id="GO:0005730">
    <property type="term" value="C:nucleolus"/>
    <property type="evidence" value="ECO:0000318"/>
    <property type="project" value="GO_Central"/>
</dbReference>
<dbReference type="AlphaFoldDB" id="E9HF15"/>
<evidence type="ECO:0000259" key="11">
    <source>
        <dbReference type="PROSITE" id="PS51195"/>
    </source>
</evidence>